<proteinExistence type="predicted"/>
<dbReference type="EMBL" id="BQNB010020219">
    <property type="protein sequence ID" value="GJT93609.1"/>
    <property type="molecule type" value="Genomic_DNA"/>
</dbReference>
<reference evidence="1" key="1">
    <citation type="journal article" date="2022" name="Int. J. Mol. Sci.">
        <title>Draft Genome of Tanacetum Coccineum: Genomic Comparison of Closely Related Tanacetum-Family Plants.</title>
        <authorList>
            <person name="Yamashiro T."/>
            <person name="Shiraishi A."/>
            <person name="Nakayama K."/>
            <person name="Satake H."/>
        </authorList>
    </citation>
    <scope>NUCLEOTIDE SEQUENCE</scope>
</reference>
<accession>A0ABQ5I0J4</accession>
<dbReference type="Pfam" id="PF00067">
    <property type="entry name" value="p450"/>
    <property type="match status" value="1"/>
</dbReference>
<reference evidence="1" key="2">
    <citation type="submission" date="2022-01" db="EMBL/GenBank/DDBJ databases">
        <authorList>
            <person name="Yamashiro T."/>
            <person name="Shiraishi A."/>
            <person name="Satake H."/>
            <person name="Nakayama K."/>
        </authorList>
    </citation>
    <scope>NUCLEOTIDE SEQUENCE</scope>
</reference>
<protein>
    <submittedName>
        <fullName evidence="1">Cytochrome P450 716B1-like protein</fullName>
    </submittedName>
</protein>
<keyword evidence="2" id="KW-1185">Reference proteome</keyword>
<name>A0ABQ5I0J4_9ASTR</name>
<sequence length="132" mass="15185">MRSIIPTTCFRAWSMVKKEVYEQKQQPNPHKDEDMITSLLKIHDDDSSTMMSDEEIIDTVIVVMIAGYDTTSVLLTFLVRLMANNESIYYSIAQGKTILSHYSIYDIYMVQALNIAETWKKLSMILSVGQYS</sequence>
<dbReference type="InterPro" id="IPR001128">
    <property type="entry name" value="Cyt_P450"/>
</dbReference>
<dbReference type="Proteomes" id="UP001151760">
    <property type="component" value="Unassembled WGS sequence"/>
</dbReference>
<comment type="caution">
    <text evidence="1">The sequence shown here is derived from an EMBL/GenBank/DDBJ whole genome shotgun (WGS) entry which is preliminary data.</text>
</comment>
<dbReference type="InterPro" id="IPR036396">
    <property type="entry name" value="Cyt_P450_sf"/>
</dbReference>
<dbReference type="SUPFAM" id="SSF48264">
    <property type="entry name" value="Cytochrome P450"/>
    <property type="match status" value="1"/>
</dbReference>
<organism evidence="1 2">
    <name type="scientific">Tanacetum coccineum</name>
    <dbReference type="NCBI Taxonomy" id="301880"/>
    <lineage>
        <taxon>Eukaryota</taxon>
        <taxon>Viridiplantae</taxon>
        <taxon>Streptophyta</taxon>
        <taxon>Embryophyta</taxon>
        <taxon>Tracheophyta</taxon>
        <taxon>Spermatophyta</taxon>
        <taxon>Magnoliopsida</taxon>
        <taxon>eudicotyledons</taxon>
        <taxon>Gunneridae</taxon>
        <taxon>Pentapetalae</taxon>
        <taxon>asterids</taxon>
        <taxon>campanulids</taxon>
        <taxon>Asterales</taxon>
        <taxon>Asteraceae</taxon>
        <taxon>Asteroideae</taxon>
        <taxon>Anthemideae</taxon>
        <taxon>Anthemidinae</taxon>
        <taxon>Tanacetum</taxon>
    </lineage>
</organism>
<dbReference type="Gene3D" id="1.10.630.10">
    <property type="entry name" value="Cytochrome P450"/>
    <property type="match status" value="1"/>
</dbReference>
<gene>
    <name evidence="1" type="ORF">Tco_1082454</name>
</gene>
<evidence type="ECO:0000313" key="2">
    <source>
        <dbReference type="Proteomes" id="UP001151760"/>
    </source>
</evidence>
<evidence type="ECO:0000313" key="1">
    <source>
        <dbReference type="EMBL" id="GJT93609.1"/>
    </source>
</evidence>